<name>A0A4S2MDV5_OPIFE</name>
<dbReference type="AlphaFoldDB" id="A0A4S2MDV5"/>
<sequence length="126" mass="14677">MCGPEFINEPEIPVSPLTPDRIRDGVELKKIRATVNVLSTRSISERLFARRSSWFMLLKAIAWLRRFIRYLMHKFGRSIIMPTAGRLQVKKLTEAQMVVVRQVQAEVYGDEINRLETDTKSKPTRF</sequence>
<keyword evidence="2" id="KW-1185">Reference proteome</keyword>
<dbReference type="EMBL" id="SJOL01003782">
    <property type="protein sequence ID" value="TGZ72367.1"/>
    <property type="molecule type" value="Genomic_DNA"/>
</dbReference>
<organism evidence="1 2">
    <name type="scientific">Opisthorchis felineus</name>
    <dbReference type="NCBI Taxonomy" id="147828"/>
    <lineage>
        <taxon>Eukaryota</taxon>
        <taxon>Metazoa</taxon>
        <taxon>Spiralia</taxon>
        <taxon>Lophotrochozoa</taxon>
        <taxon>Platyhelminthes</taxon>
        <taxon>Trematoda</taxon>
        <taxon>Digenea</taxon>
        <taxon>Opisthorchiida</taxon>
        <taxon>Opisthorchiata</taxon>
        <taxon>Opisthorchiidae</taxon>
        <taxon>Opisthorchis</taxon>
    </lineage>
</organism>
<accession>A0A4S2MDV5</accession>
<reference evidence="1 2" key="1">
    <citation type="journal article" date="2019" name="BMC Genomics">
        <title>New insights from Opisthorchis felineus genome: update on genomics of the epidemiologically important liver flukes.</title>
        <authorList>
            <person name="Ershov N.I."/>
            <person name="Mordvinov V.A."/>
            <person name="Prokhortchouk E.B."/>
            <person name="Pakharukova M.Y."/>
            <person name="Gunbin K.V."/>
            <person name="Ustyantsev K."/>
            <person name="Genaev M.A."/>
            <person name="Blinov A.G."/>
            <person name="Mazur A."/>
            <person name="Boulygina E."/>
            <person name="Tsygankova S."/>
            <person name="Khrameeva E."/>
            <person name="Chekanov N."/>
            <person name="Fan G."/>
            <person name="Xiao A."/>
            <person name="Zhang H."/>
            <person name="Xu X."/>
            <person name="Yang H."/>
            <person name="Solovyev V."/>
            <person name="Lee S.M."/>
            <person name="Liu X."/>
            <person name="Afonnikov D.A."/>
            <person name="Skryabin K.G."/>
        </authorList>
    </citation>
    <scope>NUCLEOTIDE SEQUENCE [LARGE SCALE GENOMIC DNA]</scope>
    <source>
        <strain evidence="1">AK-0245</strain>
        <tissue evidence="1">Whole organism</tissue>
    </source>
</reference>
<dbReference type="Proteomes" id="UP000308267">
    <property type="component" value="Unassembled WGS sequence"/>
</dbReference>
<evidence type="ECO:0000313" key="2">
    <source>
        <dbReference type="Proteomes" id="UP000308267"/>
    </source>
</evidence>
<evidence type="ECO:0000313" key="1">
    <source>
        <dbReference type="EMBL" id="TGZ72367.1"/>
    </source>
</evidence>
<proteinExistence type="predicted"/>
<protein>
    <submittedName>
        <fullName evidence="1">Uncharacterized protein</fullName>
    </submittedName>
</protein>
<gene>
    <name evidence="1" type="ORF">CRM22_002134</name>
</gene>
<dbReference type="STRING" id="147828.A0A4S2MDV5"/>
<comment type="caution">
    <text evidence="1">The sequence shown here is derived from an EMBL/GenBank/DDBJ whole genome shotgun (WGS) entry which is preliminary data.</text>
</comment>